<evidence type="ECO:0000313" key="1">
    <source>
        <dbReference type="EMBL" id="CAG8839447.1"/>
    </source>
</evidence>
<keyword evidence="2" id="KW-1185">Reference proteome</keyword>
<comment type="caution">
    <text evidence="1">The sequence shown here is derived from an EMBL/GenBank/DDBJ whole genome shotgun (WGS) entry which is preliminary data.</text>
</comment>
<dbReference type="Proteomes" id="UP000789901">
    <property type="component" value="Unassembled WGS sequence"/>
</dbReference>
<dbReference type="EMBL" id="CAJVQB010060469">
    <property type="protein sequence ID" value="CAG8839447.1"/>
    <property type="molecule type" value="Genomic_DNA"/>
</dbReference>
<protein>
    <submittedName>
        <fullName evidence="1">26290_t:CDS:1</fullName>
    </submittedName>
</protein>
<sequence length="147" mass="16335">MEHAEDTSSLISKNNSLLISKTDSVVTTQLSHNALNSGGRLLADIWDEYNIINNGRGNHKGGKGRAHDMKTHFALKCKEKVPREIRIKILRDLQSIDESAPSGSSKSTILKKQKLDYPSSLSLDAYYNTIEAIDKAKEARANQSLIR</sequence>
<gene>
    <name evidence="1" type="ORF">GMARGA_LOCUS34456</name>
</gene>
<organism evidence="1 2">
    <name type="scientific">Gigaspora margarita</name>
    <dbReference type="NCBI Taxonomy" id="4874"/>
    <lineage>
        <taxon>Eukaryota</taxon>
        <taxon>Fungi</taxon>
        <taxon>Fungi incertae sedis</taxon>
        <taxon>Mucoromycota</taxon>
        <taxon>Glomeromycotina</taxon>
        <taxon>Glomeromycetes</taxon>
        <taxon>Diversisporales</taxon>
        <taxon>Gigasporaceae</taxon>
        <taxon>Gigaspora</taxon>
    </lineage>
</organism>
<proteinExistence type="predicted"/>
<accession>A0ABN7WSS7</accession>
<evidence type="ECO:0000313" key="2">
    <source>
        <dbReference type="Proteomes" id="UP000789901"/>
    </source>
</evidence>
<name>A0ABN7WSS7_GIGMA</name>
<reference evidence="1 2" key="1">
    <citation type="submission" date="2021-06" db="EMBL/GenBank/DDBJ databases">
        <authorList>
            <person name="Kallberg Y."/>
            <person name="Tangrot J."/>
            <person name="Rosling A."/>
        </authorList>
    </citation>
    <scope>NUCLEOTIDE SEQUENCE [LARGE SCALE GENOMIC DNA]</scope>
    <source>
        <strain evidence="1 2">120-4 pot B 10/14</strain>
    </source>
</reference>